<sequence>MTIENNGPIIQTALFTSAELLSQPWISGLTEMVNASYLVMDKEKIKFSENKIRLRSDSELTEELGPSGFTAVAFVSTEPGCLEIVGTASMKPWKDDGLWRPYNEEEELSDSSSEDNVNQKLDQIFQKHACPGDYELAVVALPPGTRFRGKGLAGRLIQVCEEELLRRQSQSGKKGSPARIMIRVAKENAGDYWLKQGFKVVGSQRCPKGFWDAAEEFTMWAMLRELSPKNDSCT</sequence>
<dbReference type="OrthoDB" id="3794209at2759"/>
<proteinExistence type="predicted"/>
<evidence type="ECO:0008006" key="3">
    <source>
        <dbReference type="Google" id="ProtNLM"/>
    </source>
</evidence>
<keyword evidence="2" id="KW-1185">Reference proteome</keyword>
<dbReference type="AlphaFoldDB" id="A0A1V6SN52"/>
<name>A0A1V6SN52_9EURO</name>
<dbReference type="EMBL" id="MLKD01000028">
    <property type="protein sequence ID" value="OQE15491.1"/>
    <property type="molecule type" value="Genomic_DNA"/>
</dbReference>
<dbReference type="InterPro" id="IPR016181">
    <property type="entry name" value="Acyl_CoA_acyltransferase"/>
</dbReference>
<accession>A0A1V6SN52</accession>
<comment type="caution">
    <text evidence="1">The sequence shown here is derived from an EMBL/GenBank/DDBJ whole genome shotgun (WGS) entry which is preliminary data.</text>
</comment>
<organism evidence="1 2">
    <name type="scientific">Penicillium steckii</name>
    <dbReference type="NCBI Taxonomy" id="303698"/>
    <lineage>
        <taxon>Eukaryota</taxon>
        <taxon>Fungi</taxon>
        <taxon>Dikarya</taxon>
        <taxon>Ascomycota</taxon>
        <taxon>Pezizomycotina</taxon>
        <taxon>Eurotiomycetes</taxon>
        <taxon>Eurotiomycetidae</taxon>
        <taxon>Eurotiales</taxon>
        <taxon>Aspergillaceae</taxon>
        <taxon>Penicillium</taxon>
    </lineage>
</organism>
<protein>
    <recommendedName>
        <fullName evidence="3">N-acetyltransferase domain-containing protein</fullName>
    </recommendedName>
</protein>
<dbReference type="Gene3D" id="3.40.630.30">
    <property type="match status" value="1"/>
</dbReference>
<dbReference type="Proteomes" id="UP000191285">
    <property type="component" value="Unassembled WGS sequence"/>
</dbReference>
<gene>
    <name evidence="1" type="ORF">PENSTE_c028G01010</name>
</gene>
<evidence type="ECO:0000313" key="2">
    <source>
        <dbReference type="Proteomes" id="UP000191285"/>
    </source>
</evidence>
<evidence type="ECO:0000313" key="1">
    <source>
        <dbReference type="EMBL" id="OQE15491.1"/>
    </source>
</evidence>
<dbReference type="SUPFAM" id="SSF55729">
    <property type="entry name" value="Acyl-CoA N-acyltransferases (Nat)"/>
    <property type="match status" value="1"/>
</dbReference>
<reference evidence="2" key="1">
    <citation type="journal article" date="2017" name="Nat. Microbiol.">
        <title>Global analysis of biosynthetic gene clusters reveals vast potential of secondary metabolite production in Penicillium species.</title>
        <authorList>
            <person name="Nielsen J.C."/>
            <person name="Grijseels S."/>
            <person name="Prigent S."/>
            <person name="Ji B."/>
            <person name="Dainat J."/>
            <person name="Nielsen K.F."/>
            <person name="Frisvad J.C."/>
            <person name="Workman M."/>
            <person name="Nielsen J."/>
        </authorList>
    </citation>
    <scope>NUCLEOTIDE SEQUENCE [LARGE SCALE GENOMIC DNA]</scope>
    <source>
        <strain evidence="2">IBT 24891</strain>
    </source>
</reference>